<dbReference type="AlphaFoldDB" id="A0A8S9YZR6"/>
<keyword evidence="3" id="KW-1185">Reference proteome</keyword>
<protein>
    <submittedName>
        <fullName evidence="2">Uncharacterized protein</fullName>
    </submittedName>
</protein>
<evidence type="ECO:0000256" key="1">
    <source>
        <dbReference type="SAM" id="SignalP"/>
    </source>
</evidence>
<reference evidence="2" key="1">
    <citation type="submission" date="2019-07" db="EMBL/GenBank/DDBJ databases">
        <title>Annotation for the trematode Paragonimus miyazaki's.</title>
        <authorList>
            <person name="Choi Y.-J."/>
        </authorList>
    </citation>
    <scope>NUCLEOTIDE SEQUENCE</scope>
    <source>
        <strain evidence="2">Japan</strain>
    </source>
</reference>
<feature type="chain" id="PRO_5035797458" evidence="1">
    <location>
        <begin position="22"/>
        <end position="85"/>
    </location>
</feature>
<organism evidence="2 3">
    <name type="scientific">Paragonimus skrjabini miyazakii</name>
    <dbReference type="NCBI Taxonomy" id="59628"/>
    <lineage>
        <taxon>Eukaryota</taxon>
        <taxon>Metazoa</taxon>
        <taxon>Spiralia</taxon>
        <taxon>Lophotrochozoa</taxon>
        <taxon>Platyhelminthes</taxon>
        <taxon>Trematoda</taxon>
        <taxon>Digenea</taxon>
        <taxon>Plagiorchiida</taxon>
        <taxon>Troglotremata</taxon>
        <taxon>Troglotrematidae</taxon>
        <taxon>Paragonimus</taxon>
    </lineage>
</organism>
<proteinExistence type="predicted"/>
<dbReference type="Proteomes" id="UP000822476">
    <property type="component" value="Unassembled WGS sequence"/>
</dbReference>
<keyword evidence="1" id="KW-0732">Signal</keyword>
<accession>A0A8S9YZR6</accession>
<dbReference type="OrthoDB" id="6247945at2759"/>
<gene>
    <name evidence="2" type="ORF">EG68_05295</name>
</gene>
<comment type="caution">
    <text evidence="2">The sequence shown here is derived from an EMBL/GenBank/DDBJ whole genome shotgun (WGS) entry which is preliminary data.</text>
</comment>
<dbReference type="EMBL" id="JTDE01001726">
    <property type="protein sequence ID" value="KAF7258431.1"/>
    <property type="molecule type" value="Genomic_DNA"/>
</dbReference>
<feature type="signal peptide" evidence="1">
    <location>
        <begin position="1"/>
        <end position="21"/>
    </location>
</feature>
<evidence type="ECO:0000313" key="3">
    <source>
        <dbReference type="Proteomes" id="UP000822476"/>
    </source>
</evidence>
<name>A0A8S9YZR6_9TREM</name>
<evidence type="ECO:0000313" key="2">
    <source>
        <dbReference type="EMBL" id="KAF7258431.1"/>
    </source>
</evidence>
<sequence>MTGGAQVLCLLLMLSVGWIQSITLPSPSNTTNGNYSQEDDYALNYTVFGDAVYDNSTWQNLTTEIMAAWNDLENRTVPIEKLPEH</sequence>